<organism evidence="1 2">
    <name type="scientific">Euzebya pacifica</name>
    <dbReference type="NCBI Taxonomy" id="1608957"/>
    <lineage>
        <taxon>Bacteria</taxon>
        <taxon>Bacillati</taxon>
        <taxon>Actinomycetota</taxon>
        <taxon>Nitriliruptoria</taxon>
        <taxon>Euzebyales</taxon>
    </lineage>
</organism>
<reference evidence="1 2" key="1">
    <citation type="submission" date="2018-09" db="EMBL/GenBank/DDBJ databases">
        <title>Complete genome sequence of Euzebya sp. DY32-46 isolated from seawater of Pacific Ocean.</title>
        <authorList>
            <person name="Xu L."/>
            <person name="Wu Y.-H."/>
            <person name="Xu X.-W."/>
        </authorList>
    </citation>
    <scope>NUCLEOTIDE SEQUENCE [LARGE SCALE GENOMIC DNA]</scope>
    <source>
        <strain evidence="1 2">DY32-46</strain>
        <plasmid evidence="2">pedy32-46i</plasmid>
    </source>
</reference>
<evidence type="ECO:0000313" key="2">
    <source>
        <dbReference type="Proteomes" id="UP000264006"/>
    </source>
</evidence>
<dbReference type="Proteomes" id="UP000264006">
    <property type="component" value="Plasmid pEDY32-46I"/>
</dbReference>
<sequence length="143" mass="15219">MNTNTMNTRVLLRYRDGANCKQDCSVVVTGPPDGNLVARLTATLDSGEFLIPQDCGLEDLRPQLAFTGYLNPDDHCWVEVEGVEATTEDARPMTFAALVDRAEAAAAAGWPSQGVDLDDLLDAEAVVYDDNGSACTPAGELVA</sequence>
<dbReference type="AlphaFoldDB" id="A0A346Y640"/>
<name>A0A346Y640_9ACTN</name>
<dbReference type="KEGG" id="euz:DVS28_b0167"/>
<evidence type="ECO:0000313" key="1">
    <source>
        <dbReference type="EMBL" id="AXV09937.1"/>
    </source>
</evidence>
<protein>
    <submittedName>
        <fullName evidence="1">Uncharacterized protein</fullName>
    </submittedName>
</protein>
<keyword evidence="1" id="KW-0614">Plasmid</keyword>
<geneLocation type="plasmid" evidence="2">
    <name>pedy32-46i</name>
</geneLocation>
<dbReference type="RefSeq" id="WP_114594540.1">
    <property type="nucleotide sequence ID" value="NZ_CP031166.1"/>
</dbReference>
<proteinExistence type="predicted"/>
<accession>A0A346Y640</accession>
<gene>
    <name evidence="1" type="ORF">DVS28_b0167</name>
</gene>
<dbReference type="EMBL" id="CP031166">
    <property type="protein sequence ID" value="AXV09937.1"/>
    <property type="molecule type" value="Genomic_DNA"/>
</dbReference>
<keyword evidence="2" id="KW-1185">Reference proteome</keyword>
<dbReference type="OrthoDB" id="6024605at2"/>